<organism evidence="1">
    <name type="scientific">Spironucleus salmonicida</name>
    <dbReference type="NCBI Taxonomy" id="348837"/>
    <lineage>
        <taxon>Eukaryota</taxon>
        <taxon>Metamonada</taxon>
        <taxon>Diplomonadida</taxon>
        <taxon>Hexamitidae</taxon>
        <taxon>Hexamitinae</taxon>
        <taxon>Spironucleus</taxon>
    </lineage>
</organism>
<dbReference type="EMBL" id="KI546152">
    <property type="protein sequence ID" value="EST42869.1"/>
    <property type="molecule type" value="Genomic_DNA"/>
</dbReference>
<dbReference type="AlphaFoldDB" id="V6LQ31"/>
<dbReference type="VEuPathDB" id="GiardiaDB:SS50377_21555"/>
<protein>
    <submittedName>
        <fullName evidence="1">Uncharacterized protein</fullName>
    </submittedName>
</protein>
<name>V6LQ31_9EUKA</name>
<gene>
    <name evidence="1" type="ORF">SS50377_17490</name>
</gene>
<reference evidence="1" key="1">
    <citation type="journal article" date="2014" name="PLoS Genet.">
        <title>The Genome of Spironucleus salmonicida Highlights a Fish Pathogen Adapted to Fluctuating Environments.</title>
        <authorList>
            <person name="Xu F."/>
            <person name="Jerlstrom-Hultqvist J."/>
            <person name="Einarsson E."/>
            <person name="Astvaldsson A."/>
            <person name="Svard S.G."/>
            <person name="Andersson J.O."/>
        </authorList>
    </citation>
    <scope>NUCLEOTIDE SEQUENCE</scope>
</reference>
<sequence length="161" mass="19365">MEHNHTAFVQSNTKGILQKLQQVIQQYFKRELSLQEYYQKQQQQKLQLHHIKLLKNKLFEISQDDLNDSQTKLLKQNISKIRKIRSQQQSDKIKIGQENKYQKDYKHISILKDQIKQNNNQISLILEKQISSVYKNKQIKLLKTKTQKYNEMINNVNDRAQ</sequence>
<accession>V6LQ31</accession>
<evidence type="ECO:0000313" key="1">
    <source>
        <dbReference type="EMBL" id="EST42869.1"/>
    </source>
</evidence>
<proteinExistence type="predicted"/>